<dbReference type="Gene3D" id="3.30.70.330">
    <property type="match status" value="1"/>
</dbReference>
<proteinExistence type="predicted"/>
<evidence type="ECO:0000256" key="5">
    <source>
        <dbReference type="SAM" id="MobiDB-lite"/>
    </source>
</evidence>
<evidence type="ECO:0000313" key="8">
    <source>
        <dbReference type="Proteomes" id="UP001552299"/>
    </source>
</evidence>
<feature type="compositionally biased region" description="Basic and acidic residues" evidence="5">
    <location>
        <begin position="546"/>
        <end position="558"/>
    </location>
</feature>
<dbReference type="InterPro" id="IPR035979">
    <property type="entry name" value="RBD_domain_sf"/>
</dbReference>
<keyword evidence="3" id="KW-0539">Nucleus</keyword>
<comment type="caution">
    <text evidence="7">The sequence shown here is derived from an EMBL/GenBank/DDBJ whole genome shotgun (WGS) entry which is preliminary data.</text>
</comment>
<evidence type="ECO:0000256" key="3">
    <source>
        <dbReference type="ARBA" id="ARBA00023242"/>
    </source>
</evidence>
<dbReference type="CDD" id="cd12226">
    <property type="entry name" value="RRM_NOL8"/>
    <property type="match status" value="1"/>
</dbReference>
<dbReference type="Pfam" id="PF00076">
    <property type="entry name" value="RRM_1"/>
    <property type="match status" value="1"/>
</dbReference>
<dbReference type="PANTHER" id="PTHR23099">
    <property type="entry name" value="TRANSCRIPTIONAL REGULATOR"/>
    <property type="match status" value="1"/>
</dbReference>
<dbReference type="AlphaFoldDB" id="A0ABD0VC83"/>
<feature type="region of interest" description="Disordered" evidence="5">
    <location>
        <begin position="646"/>
        <end position="666"/>
    </location>
</feature>
<feature type="compositionally biased region" description="Polar residues" evidence="5">
    <location>
        <begin position="646"/>
        <end position="656"/>
    </location>
</feature>
<evidence type="ECO:0000259" key="6">
    <source>
        <dbReference type="PROSITE" id="PS50102"/>
    </source>
</evidence>
<dbReference type="SUPFAM" id="SSF54928">
    <property type="entry name" value="RNA-binding domain, RBD"/>
    <property type="match status" value="1"/>
</dbReference>
<dbReference type="Proteomes" id="UP001552299">
    <property type="component" value="Unassembled WGS sequence"/>
</dbReference>
<feature type="domain" description="RRM" evidence="6">
    <location>
        <begin position="25"/>
        <end position="101"/>
    </location>
</feature>
<comment type="subcellular location">
    <subcellularLocation>
        <location evidence="1">Nucleus</location>
        <location evidence="1">Nucleolus</location>
    </subcellularLocation>
</comment>
<dbReference type="GO" id="GO:0005730">
    <property type="term" value="C:nucleolus"/>
    <property type="evidence" value="ECO:0007669"/>
    <property type="project" value="UniProtKB-SubCell"/>
</dbReference>
<feature type="region of interest" description="Disordered" evidence="5">
    <location>
        <begin position="291"/>
        <end position="327"/>
    </location>
</feature>
<dbReference type="InterPro" id="IPR012677">
    <property type="entry name" value="Nucleotide-bd_a/b_plait_sf"/>
</dbReference>
<gene>
    <name evidence="7" type="ORF">M5K25_006209</name>
</gene>
<dbReference type="EMBL" id="JANQDX010000006">
    <property type="protein sequence ID" value="KAL0922238.1"/>
    <property type="molecule type" value="Genomic_DNA"/>
</dbReference>
<evidence type="ECO:0000256" key="2">
    <source>
        <dbReference type="ARBA" id="ARBA00022884"/>
    </source>
</evidence>
<dbReference type="PROSITE" id="PS50102">
    <property type="entry name" value="RRM"/>
    <property type="match status" value="1"/>
</dbReference>
<feature type="compositionally biased region" description="Polar residues" evidence="5">
    <location>
        <begin position="481"/>
        <end position="494"/>
    </location>
</feature>
<dbReference type="SMART" id="SM00360">
    <property type="entry name" value="RRM"/>
    <property type="match status" value="1"/>
</dbReference>
<evidence type="ECO:0000313" key="7">
    <source>
        <dbReference type="EMBL" id="KAL0922238.1"/>
    </source>
</evidence>
<reference evidence="7 8" key="1">
    <citation type="journal article" date="2024" name="Plant Biotechnol. J.">
        <title>Dendrobium thyrsiflorum genome and its molecular insights into genes involved in important horticultural traits.</title>
        <authorList>
            <person name="Chen B."/>
            <person name="Wang J.Y."/>
            <person name="Zheng P.J."/>
            <person name="Li K.L."/>
            <person name="Liang Y.M."/>
            <person name="Chen X.F."/>
            <person name="Zhang C."/>
            <person name="Zhao X."/>
            <person name="He X."/>
            <person name="Zhang G.Q."/>
            <person name="Liu Z.J."/>
            <person name="Xu Q."/>
        </authorList>
    </citation>
    <scope>NUCLEOTIDE SEQUENCE [LARGE SCALE GENOMIC DNA]</scope>
    <source>
        <strain evidence="7">GZMU011</strain>
    </source>
</reference>
<feature type="region of interest" description="Disordered" evidence="5">
    <location>
        <begin position="436"/>
        <end position="501"/>
    </location>
</feature>
<feature type="region of interest" description="Disordered" evidence="5">
    <location>
        <begin position="537"/>
        <end position="618"/>
    </location>
</feature>
<dbReference type="InterPro" id="IPR034138">
    <property type="entry name" value="NOP8_RRM"/>
</dbReference>
<evidence type="ECO:0000256" key="1">
    <source>
        <dbReference type="ARBA" id="ARBA00004604"/>
    </source>
</evidence>
<feature type="compositionally biased region" description="Polar residues" evidence="5">
    <location>
        <begin position="291"/>
        <end position="302"/>
    </location>
</feature>
<feature type="compositionally biased region" description="Polar residues" evidence="5">
    <location>
        <begin position="560"/>
        <end position="581"/>
    </location>
</feature>
<dbReference type="GO" id="GO:0003723">
    <property type="term" value="F:RNA binding"/>
    <property type="evidence" value="ECO:0007669"/>
    <property type="project" value="UniProtKB-UniRule"/>
</dbReference>
<accession>A0ABD0VC83</accession>
<keyword evidence="8" id="KW-1185">Reference proteome</keyword>
<dbReference type="InterPro" id="IPR000504">
    <property type="entry name" value="RRM_dom"/>
</dbReference>
<keyword evidence="2 4" id="KW-0694">RNA-binding</keyword>
<dbReference type="PANTHER" id="PTHR23099:SF0">
    <property type="entry name" value="GERM CELL NUCLEAR ACIDIC PROTEIN"/>
    <property type="match status" value="1"/>
</dbReference>
<feature type="compositionally biased region" description="Polar residues" evidence="5">
    <location>
        <begin position="590"/>
        <end position="607"/>
    </location>
</feature>
<evidence type="ECO:0000256" key="4">
    <source>
        <dbReference type="PROSITE-ProRule" id="PRU00176"/>
    </source>
</evidence>
<organism evidence="7 8">
    <name type="scientific">Dendrobium thyrsiflorum</name>
    <name type="common">Pinecone-like raceme dendrobium</name>
    <name type="synonym">Orchid</name>
    <dbReference type="NCBI Taxonomy" id="117978"/>
    <lineage>
        <taxon>Eukaryota</taxon>
        <taxon>Viridiplantae</taxon>
        <taxon>Streptophyta</taxon>
        <taxon>Embryophyta</taxon>
        <taxon>Tracheophyta</taxon>
        <taxon>Spermatophyta</taxon>
        <taxon>Magnoliopsida</taxon>
        <taxon>Liliopsida</taxon>
        <taxon>Asparagales</taxon>
        <taxon>Orchidaceae</taxon>
        <taxon>Epidendroideae</taxon>
        <taxon>Malaxideae</taxon>
        <taxon>Dendrobiinae</taxon>
        <taxon>Dendrobium</taxon>
    </lineage>
</organism>
<name>A0ABD0VC83_DENTH</name>
<protein>
    <recommendedName>
        <fullName evidence="6">RRM domain-containing protein</fullName>
    </recommendedName>
</protein>
<sequence>MEKGAEIAEKKLGVSDVSLSDEELKRIFIGGVGASVTAIDLEKTFSPLGRVHAVEFVRGNGRNFAFMDFEPSSARSLAKLFSTYNGCTWKGGKLKLEIAKEHHLARLKREWAEDAKLASAPPPTEENLEFVRSRCSSQENSQIRIFFPNLRKVKPLPFKGTGKHKYSFQRIEVPPLPIHFCDCEEHSKSLETTSQKYISPLSIVVNEKEQNMMNNVMNKLMGGETDERPSDRKTQVASDPKILSLCNEDIQSNETKVSDTDDDNLVINIGVGAEDDILMQLKTGMTQVTRQESGFGNPQSSKGRLVQNKADSGIRKKSEVTNASSIKPNKRARLVSANELSKPEPALAIAQKLTSISSAAEPVQSCTVISSEGHAYASKIPVETLNTERQARPYMNTAQPAEGQSWLQKSSWKDLVGGRGSSSFSISNVLSGLTSASPQMPKANASETFASKKPQSLCEKSKQKAPLNAGITPKIPAETPNAESQNSTTMTNAQPADGQPWLQKSSWKDLVGGRSSSSSFSISNVLSGLNSASTEIPKANASDTVTTKKPESFGEKSKQKTPQHAQISPGINPNAPISSSGALEKEFKESSSSVQGKPSEGQTSGVQEQRKERPEFSFGEVCPFMRNAESEQQWSNAKAALSGYLNRNSNEGSASKFSKGKAPSRR</sequence>